<reference evidence="4" key="1">
    <citation type="journal article" date="2019" name="Int. J. Syst. Evol. Microbiol.">
        <title>The Global Catalogue of Microorganisms (GCM) 10K type strain sequencing project: providing services to taxonomists for standard genome sequencing and annotation.</title>
        <authorList>
            <consortium name="The Broad Institute Genomics Platform"/>
            <consortium name="The Broad Institute Genome Sequencing Center for Infectious Disease"/>
            <person name="Wu L."/>
            <person name="Ma J."/>
        </authorList>
    </citation>
    <scope>NUCLEOTIDE SEQUENCE [LARGE SCALE GENOMIC DNA]</scope>
    <source>
        <strain evidence="4">CGMCC 1.16444</strain>
    </source>
</reference>
<evidence type="ECO:0000313" key="3">
    <source>
        <dbReference type="EMBL" id="MFC5069637.1"/>
    </source>
</evidence>
<dbReference type="InterPro" id="IPR036591">
    <property type="entry name" value="YggU-like_sf"/>
</dbReference>
<evidence type="ECO:0000313" key="4">
    <source>
        <dbReference type="Proteomes" id="UP001595796"/>
    </source>
</evidence>
<dbReference type="EMBL" id="JBHSJF010000008">
    <property type="protein sequence ID" value="MFC5069637.1"/>
    <property type="molecule type" value="Genomic_DNA"/>
</dbReference>
<accession>A0ABV9Z4W4</accession>
<sequence length="106" mass="10686">MTGEAWSVTPTGLRVAVRLTPKGGRDAFDGIDALADGTIAVKARVRAAPENGEANAAILALLAEIAGIPRSRAVLVSGHTARLKTIDLAGDGAALAAKFTQALAAL</sequence>
<dbReference type="NCBIfam" id="TIGR00251">
    <property type="entry name" value="DUF167 family protein"/>
    <property type="match status" value="1"/>
</dbReference>
<evidence type="ECO:0000256" key="2">
    <source>
        <dbReference type="HAMAP-Rule" id="MF_00634"/>
    </source>
</evidence>
<protein>
    <recommendedName>
        <fullName evidence="2">UPF0235 protein ACFPFW_16590</fullName>
    </recommendedName>
</protein>
<gene>
    <name evidence="3" type="ORF">ACFPFW_16590</name>
</gene>
<dbReference type="SUPFAM" id="SSF69786">
    <property type="entry name" value="YggU-like"/>
    <property type="match status" value="1"/>
</dbReference>
<dbReference type="SMART" id="SM01152">
    <property type="entry name" value="DUF167"/>
    <property type="match status" value="1"/>
</dbReference>
<comment type="similarity">
    <text evidence="1 2">Belongs to the UPF0235 family.</text>
</comment>
<name>A0ABV9Z4W4_9HYPH</name>
<evidence type="ECO:0000256" key="1">
    <source>
        <dbReference type="ARBA" id="ARBA00010364"/>
    </source>
</evidence>
<dbReference type="Gene3D" id="3.30.1200.10">
    <property type="entry name" value="YggU-like"/>
    <property type="match status" value="1"/>
</dbReference>
<keyword evidence="4" id="KW-1185">Reference proteome</keyword>
<dbReference type="InterPro" id="IPR003746">
    <property type="entry name" value="DUF167"/>
</dbReference>
<dbReference type="Pfam" id="PF02594">
    <property type="entry name" value="DUF167"/>
    <property type="match status" value="1"/>
</dbReference>
<dbReference type="NCBIfam" id="NF002348">
    <property type="entry name" value="PRK01310.1"/>
    <property type="match status" value="1"/>
</dbReference>
<dbReference type="HAMAP" id="MF_00634">
    <property type="entry name" value="UPF0235"/>
    <property type="match status" value="1"/>
</dbReference>
<organism evidence="3 4">
    <name type="scientific">Flaviflagellibacter deserti</name>
    <dbReference type="NCBI Taxonomy" id="2267266"/>
    <lineage>
        <taxon>Bacteria</taxon>
        <taxon>Pseudomonadati</taxon>
        <taxon>Pseudomonadota</taxon>
        <taxon>Alphaproteobacteria</taxon>
        <taxon>Hyphomicrobiales</taxon>
        <taxon>Flaviflagellibacter</taxon>
    </lineage>
</organism>
<proteinExistence type="inferred from homology"/>
<dbReference type="RefSeq" id="WP_114956334.1">
    <property type="nucleotide sequence ID" value="NZ_JBHSJF010000008.1"/>
</dbReference>
<dbReference type="Proteomes" id="UP001595796">
    <property type="component" value="Unassembled WGS sequence"/>
</dbReference>
<comment type="caution">
    <text evidence="3">The sequence shown here is derived from an EMBL/GenBank/DDBJ whole genome shotgun (WGS) entry which is preliminary data.</text>
</comment>